<comment type="catalytic activity">
    <reaction evidence="1">
        <text>Catalyzes the rearrangement of -S-S- bonds in proteins.</text>
        <dbReference type="EC" id="5.3.4.1"/>
    </reaction>
</comment>
<proteinExistence type="predicted"/>
<organism evidence="8 9">
    <name type="scientific">Blepharisma stoltei</name>
    <dbReference type="NCBI Taxonomy" id="1481888"/>
    <lineage>
        <taxon>Eukaryota</taxon>
        <taxon>Sar</taxon>
        <taxon>Alveolata</taxon>
        <taxon>Ciliophora</taxon>
        <taxon>Postciliodesmatophora</taxon>
        <taxon>Heterotrichea</taxon>
        <taxon>Heterotrichida</taxon>
        <taxon>Blepharismidae</taxon>
        <taxon>Blepharisma</taxon>
    </lineage>
</organism>
<feature type="domain" description="Thioredoxin" evidence="7">
    <location>
        <begin position="16"/>
        <end position="130"/>
    </location>
</feature>
<dbReference type="EMBL" id="CAJZBQ010000002">
    <property type="protein sequence ID" value="CAG9310346.1"/>
    <property type="molecule type" value="Genomic_DNA"/>
</dbReference>
<evidence type="ECO:0000313" key="8">
    <source>
        <dbReference type="EMBL" id="CAG9310346.1"/>
    </source>
</evidence>
<evidence type="ECO:0000313" key="9">
    <source>
        <dbReference type="Proteomes" id="UP001162131"/>
    </source>
</evidence>
<name>A0AAU9IAD1_9CILI</name>
<keyword evidence="6" id="KW-0676">Redox-active center</keyword>
<accession>A0AAU9IAD1</accession>
<dbReference type="GO" id="GO:0003756">
    <property type="term" value="F:protein disulfide isomerase activity"/>
    <property type="evidence" value="ECO:0007669"/>
    <property type="project" value="UniProtKB-EC"/>
</dbReference>
<reference evidence="8" key="1">
    <citation type="submission" date="2021-09" db="EMBL/GenBank/DDBJ databases">
        <authorList>
            <consortium name="AG Swart"/>
            <person name="Singh M."/>
            <person name="Singh A."/>
            <person name="Seah K."/>
            <person name="Emmerich C."/>
        </authorList>
    </citation>
    <scope>NUCLEOTIDE SEQUENCE</scope>
    <source>
        <strain evidence="8">ATCC30299</strain>
    </source>
</reference>
<evidence type="ECO:0000259" key="7">
    <source>
        <dbReference type="PROSITE" id="PS51352"/>
    </source>
</evidence>
<dbReference type="InterPro" id="IPR013766">
    <property type="entry name" value="Thioredoxin_domain"/>
</dbReference>
<dbReference type="EC" id="5.3.4.1" evidence="3"/>
<sequence length="418" mass="47685">MELSYSLIFIALFADAIYSKSSSVVQLTASNFDSEVLKSEDFWIVEFFSPLCGPCQKLIPDYENAAESLKGIANLGVVDMTKDYILGQTYEIKKYPTFKVFSANKNKPRDYTGEKSAKSFISFVLRQLEKDPLHNSTTIENGVYILNDTNFESTVIKSKDPWIVNFYAPWCFYSKQLAPEWTKAADKLKTIIKIGKIDAIENLEIATRFKISEYPSIRIFPPNSKEVYESISPRTAESIVKAVYEKLESYGIPMPIVQLTSEEILAQYCEEKFCIIAFLPHIYDSSAEERQKYLDMLQELIKKNRGKSVSFLWAQAGDYYDLEKLFGIGMGYPAVVGLALKYSSFAPMKGSFSLQELNLFVNRFLVGGFSLEEFNELPLIKNIEPWDGKDQVADYQSEDQVADYQSEDQVVDYQSEDL</sequence>
<dbReference type="GO" id="GO:0034976">
    <property type="term" value="P:response to endoplasmic reticulum stress"/>
    <property type="evidence" value="ECO:0007669"/>
    <property type="project" value="TreeGrafter"/>
</dbReference>
<keyword evidence="4" id="KW-1015">Disulfide bond</keyword>
<comment type="subcellular location">
    <subcellularLocation>
        <location evidence="2">Endoplasmic reticulum lumen</location>
    </subcellularLocation>
</comment>
<feature type="domain" description="Thioredoxin" evidence="7">
    <location>
        <begin position="133"/>
        <end position="248"/>
    </location>
</feature>
<keyword evidence="5" id="KW-0413">Isomerase</keyword>
<evidence type="ECO:0000256" key="6">
    <source>
        <dbReference type="ARBA" id="ARBA00023284"/>
    </source>
</evidence>
<dbReference type="PANTHER" id="PTHR45815:SF3">
    <property type="entry name" value="PROTEIN DISULFIDE-ISOMERASE A6"/>
    <property type="match status" value="1"/>
</dbReference>
<evidence type="ECO:0000256" key="1">
    <source>
        <dbReference type="ARBA" id="ARBA00001182"/>
    </source>
</evidence>
<keyword evidence="9" id="KW-1185">Reference proteome</keyword>
<dbReference type="GO" id="GO:0015035">
    <property type="term" value="F:protein-disulfide reductase activity"/>
    <property type="evidence" value="ECO:0007669"/>
    <property type="project" value="TreeGrafter"/>
</dbReference>
<dbReference type="Pfam" id="PF24541">
    <property type="entry name" value="Thioredox_PDIA6_C"/>
    <property type="match status" value="1"/>
</dbReference>
<gene>
    <name evidence="8" type="ORF">BSTOLATCC_MIC1198</name>
</gene>
<dbReference type="InterPro" id="IPR036249">
    <property type="entry name" value="Thioredoxin-like_sf"/>
</dbReference>
<evidence type="ECO:0000256" key="4">
    <source>
        <dbReference type="ARBA" id="ARBA00023157"/>
    </source>
</evidence>
<comment type="caution">
    <text evidence="8">The sequence shown here is derived from an EMBL/GenBank/DDBJ whole genome shotgun (WGS) entry which is preliminary data.</text>
</comment>
<dbReference type="GO" id="GO:0005788">
    <property type="term" value="C:endoplasmic reticulum lumen"/>
    <property type="evidence" value="ECO:0007669"/>
    <property type="project" value="UniProtKB-SubCell"/>
</dbReference>
<dbReference type="AlphaFoldDB" id="A0AAU9IAD1"/>
<dbReference type="SUPFAM" id="SSF52833">
    <property type="entry name" value="Thioredoxin-like"/>
    <property type="match status" value="3"/>
</dbReference>
<evidence type="ECO:0000256" key="3">
    <source>
        <dbReference type="ARBA" id="ARBA00012723"/>
    </source>
</evidence>
<dbReference type="PANTHER" id="PTHR45815">
    <property type="entry name" value="PROTEIN DISULFIDE-ISOMERASE A6"/>
    <property type="match status" value="1"/>
</dbReference>
<evidence type="ECO:0000256" key="5">
    <source>
        <dbReference type="ARBA" id="ARBA00023235"/>
    </source>
</evidence>
<protein>
    <recommendedName>
        <fullName evidence="3">protein disulfide-isomerase</fullName>
        <ecNumber evidence="3">5.3.4.1</ecNumber>
    </recommendedName>
</protein>
<dbReference type="Pfam" id="PF00085">
    <property type="entry name" value="Thioredoxin"/>
    <property type="match status" value="2"/>
</dbReference>
<dbReference type="Gene3D" id="3.40.30.10">
    <property type="entry name" value="Glutaredoxin"/>
    <property type="match status" value="3"/>
</dbReference>
<dbReference type="InterPro" id="IPR057305">
    <property type="entry name" value="Thioredox_PDIA6_C"/>
</dbReference>
<dbReference type="Proteomes" id="UP001162131">
    <property type="component" value="Unassembled WGS sequence"/>
</dbReference>
<evidence type="ECO:0000256" key="2">
    <source>
        <dbReference type="ARBA" id="ARBA00004319"/>
    </source>
</evidence>
<dbReference type="PROSITE" id="PS51352">
    <property type="entry name" value="THIOREDOXIN_2"/>
    <property type="match status" value="2"/>
</dbReference>